<evidence type="ECO:0000313" key="4">
    <source>
        <dbReference type="Proteomes" id="UP000282060"/>
    </source>
</evidence>
<keyword evidence="1" id="KW-0732">Signal</keyword>
<name>A0A431W2N6_9GAMM</name>
<evidence type="ECO:0000256" key="1">
    <source>
        <dbReference type="SAM" id="SignalP"/>
    </source>
</evidence>
<dbReference type="InterPro" id="IPR051532">
    <property type="entry name" value="Ester_Hydrolysis_Enzymes"/>
</dbReference>
<dbReference type="CDD" id="cd01822">
    <property type="entry name" value="Lysophospholipase_L1_like"/>
    <property type="match status" value="1"/>
</dbReference>
<evidence type="ECO:0000259" key="2">
    <source>
        <dbReference type="Pfam" id="PF13472"/>
    </source>
</evidence>
<feature type="domain" description="SGNH hydrolase-type esterase" evidence="2">
    <location>
        <begin position="35"/>
        <end position="185"/>
    </location>
</feature>
<gene>
    <name evidence="3" type="ORF">EKG39_16690</name>
</gene>
<evidence type="ECO:0000313" key="3">
    <source>
        <dbReference type="EMBL" id="RTR29706.1"/>
    </source>
</evidence>
<comment type="caution">
    <text evidence="3">The sequence shown here is derived from an EMBL/GenBank/DDBJ whole genome shotgun (WGS) entry which is preliminary data.</text>
</comment>
<dbReference type="OrthoDB" id="9786188at2"/>
<dbReference type="Pfam" id="PF13472">
    <property type="entry name" value="Lipase_GDSL_2"/>
    <property type="match status" value="1"/>
</dbReference>
<feature type="signal peptide" evidence="1">
    <location>
        <begin position="1"/>
        <end position="20"/>
    </location>
</feature>
<dbReference type="AlphaFoldDB" id="A0A431W2N6"/>
<sequence length="201" mass="21640">MKSVLAGLFSIGLLLLTACSGPKLEPLSSDAEIWAFGDSLTYGKGAASGQDYPAVLADLSQKRVINAGVSGETTTQGLDRLQQLLEYDSPELLILMEGGNDFLRNHDIGLTKANLAQMIELAQRRSIPVVLVAVPEKGIFLSPAEIYSELAETYGVILIEDELTDLLKTATMKSDAIHLNAKGYSALAEAIHRRLIQVEAL</sequence>
<organism evidence="3 4">
    <name type="scientific">Shewanella atlantica</name>
    <dbReference type="NCBI Taxonomy" id="271099"/>
    <lineage>
        <taxon>Bacteria</taxon>
        <taxon>Pseudomonadati</taxon>
        <taxon>Pseudomonadota</taxon>
        <taxon>Gammaproteobacteria</taxon>
        <taxon>Alteromonadales</taxon>
        <taxon>Shewanellaceae</taxon>
        <taxon>Shewanella</taxon>
    </lineage>
</organism>
<dbReference type="SUPFAM" id="SSF52266">
    <property type="entry name" value="SGNH hydrolase"/>
    <property type="match status" value="1"/>
</dbReference>
<dbReference type="Proteomes" id="UP000282060">
    <property type="component" value="Unassembled WGS sequence"/>
</dbReference>
<keyword evidence="4" id="KW-1185">Reference proteome</keyword>
<proteinExistence type="predicted"/>
<accession>A0A431W2N6</accession>
<dbReference type="PANTHER" id="PTHR30383">
    <property type="entry name" value="THIOESTERASE 1/PROTEASE 1/LYSOPHOSPHOLIPASE L1"/>
    <property type="match status" value="1"/>
</dbReference>
<dbReference type="EMBL" id="RXNV01000009">
    <property type="protein sequence ID" value="RTR29706.1"/>
    <property type="molecule type" value="Genomic_DNA"/>
</dbReference>
<dbReference type="RefSeq" id="WP_126507121.1">
    <property type="nucleotide sequence ID" value="NZ_RXNV01000009.1"/>
</dbReference>
<protein>
    <submittedName>
        <fullName evidence="3">Arylesterase</fullName>
    </submittedName>
</protein>
<dbReference type="InterPro" id="IPR013830">
    <property type="entry name" value="SGNH_hydro"/>
</dbReference>
<dbReference type="InterPro" id="IPR036514">
    <property type="entry name" value="SGNH_hydro_sf"/>
</dbReference>
<reference evidence="3 4" key="1">
    <citation type="submission" date="2018-12" db="EMBL/GenBank/DDBJ databases">
        <authorList>
            <person name="Yu L."/>
        </authorList>
    </citation>
    <scope>NUCLEOTIDE SEQUENCE [LARGE SCALE GENOMIC DNA]</scope>
    <source>
        <strain evidence="3 4">HAW-EB5</strain>
    </source>
</reference>
<dbReference type="GO" id="GO:0004622">
    <property type="term" value="F:phosphatidylcholine lysophospholipase activity"/>
    <property type="evidence" value="ECO:0007669"/>
    <property type="project" value="TreeGrafter"/>
</dbReference>
<dbReference type="Gene3D" id="3.40.50.1110">
    <property type="entry name" value="SGNH hydrolase"/>
    <property type="match status" value="1"/>
</dbReference>
<feature type="chain" id="PRO_5019025661" evidence="1">
    <location>
        <begin position="21"/>
        <end position="201"/>
    </location>
</feature>
<dbReference type="PROSITE" id="PS51257">
    <property type="entry name" value="PROKAR_LIPOPROTEIN"/>
    <property type="match status" value="1"/>
</dbReference>
<dbReference type="PANTHER" id="PTHR30383:SF24">
    <property type="entry name" value="THIOESTERASE 1_PROTEASE 1_LYSOPHOSPHOLIPASE L1"/>
    <property type="match status" value="1"/>
</dbReference>